<feature type="domain" description="Teneurin-like YD-shell" evidence="2">
    <location>
        <begin position="198"/>
        <end position="323"/>
    </location>
</feature>
<dbReference type="NCBIfam" id="TIGR03696">
    <property type="entry name" value="Rhs_assc_core"/>
    <property type="match status" value="1"/>
</dbReference>
<dbReference type="PANTHER" id="PTHR32305">
    <property type="match status" value="1"/>
</dbReference>
<protein>
    <submittedName>
        <fullName evidence="3">RHS repeat-associated core domain-containing protein</fullName>
    </submittedName>
</protein>
<dbReference type="Pfam" id="PF05593">
    <property type="entry name" value="RHS_repeat"/>
    <property type="match status" value="2"/>
</dbReference>
<dbReference type="EMBL" id="FOGJ01000001">
    <property type="protein sequence ID" value="SEQ97779.1"/>
    <property type="molecule type" value="Genomic_DNA"/>
</dbReference>
<dbReference type="InterPro" id="IPR050708">
    <property type="entry name" value="T6SS_VgrG/RHS"/>
</dbReference>
<proteinExistence type="predicted"/>
<dbReference type="NCBIfam" id="TIGR01643">
    <property type="entry name" value="YD_repeat_2x"/>
    <property type="match status" value="11"/>
</dbReference>
<feature type="non-terminal residue" evidence="3">
    <location>
        <position position="1"/>
    </location>
</feature>
<dbReference type="InterPro" id="IPR031325">
    <property type="entry name" value="RHS_repeat"/>
</dbReference>
<organism evidence="3 4">
    <name type="scientific">Butyrivibrio fibrisolvens</name>
    <dbReference type="NCBI Taxonomy" id="831"/>
    <lineage>
        <taxon>Bacteria</taxon>
        <taxon>Bacillati</taxon>
        <taxon>Bacillota</taxon>
        <taxon>Clostridia</taxon>
        <taxon>Lachnospirales</taxon>
        <taxon>Lachnospiraceae</taxon>
        <taxon>Butyrivibrio</taxon>
    </lineage>
</organism>
<name>A0A1H9KFE9_BUTFI</name>
<gene>
    <name evidence="3" type="ORF">SAMN04487884_10136</name>
</gene>
<feature type="domain" description="Teneurin-like YD-shell" evidence="2">
    <location>
        <begin position="625"/>
        <end position="935"/>
    </location>
</feature>
<dbReference type="Proteomes" id="UP000182584">
    <property type="component" value="Unassembled WGS sequence"/>
</dbReference>
<evidence type="ECO:0000259" key="2">
    <source>
        <dbReference type="Pfam" id="PF25023"/>
    </source>
</evidence>
<evidence type="ECO:0000313" key="3">
    <source>
        <dbReference type="EMBL" id="SEQ97779.1"/>
    </source>
</evidence>
<evidence type="ECO:0000313" key="4">
    <source>
        <dbReference type="Proteomes" id="UP000182584"/>
    </source>
</evidence>
<dbReference type="InterPro" id="IPR006530">
    <property type="entry name" value="YD"/>
</dbReference>
<dbReference type="PANTHER" id="PTHR32305:SF15">
    <property type="entry name" value="PROTEIN RHSA-RELATED"/>
    <property type="match status" value="1"/>
</dbReference>
<dbReference type="RefSeq" id="WP_278306239.1">
    <property type="nucleotide sequence ID" value="NZ_FOGJ01000001.1"/>
</dbReference>
<dbReference type="InterPro" id="IPR022385">
    <property type="entry name" value="Rhs_assc_core"/>
</dbReference>
<dbReference type="Pfam" id="PF25023">
    <property type="entry name" value="TEN_YD-shell"/>
    <property type="match status" value="4"/>
</dbReference>
<evidence type="ECO:0000256" key="1">
    <source>
        <dbReference type="ARBA" id="ARBA00022737"/>
    </source>
</evidence>
<dbReference type="InterPro" id="IPR056823">
    <property type="entry name" value="TEN-like_YD-shell"/>
</dbReference>
<dbReference type="AlphaFoldDB" id="A0A1H9KFE9"/>
<reference evidence="3 4" key="1">
    <citation type="submission" date="2016-10" db="EMBL/GenBank/DDBJ databases">
        <authorList>
            <person name="de Groot N.N."/>
        </authorList>
    </citation>
    <scope>NUCLEOTIDE SEQUENCE [LARGE SCALE GENOMIC DNA]</scope>
    <source>
        <strain evidence="3 4">AR40</strain>
    </source>
</reference>
<keyword evidence="1" id="KW-0677">Repeat</keyword>
<feature type="domain" description="Teneurin-like YD-shell" evidence="2">
    <location>
        <begin position="423"/>
        <end position="564"/>
    </location>
</feature>
<sequence length="1209" mass="134337">VKDPLGNKKRFYYTGRYLKKVKDEEGNITLLSYDAEGNVSCITDPEGVKTFYEYDNLGRVVKTSDIEGASRTYTYDDADRITSVTDALGNRTTYEYNESGKVTRITNPDGTSKTWEYNIIGKPCKVTDEAGRVTNVDYNSMWKEEKITLPNSGTILYEYDPLMRIKKVTDPEGRTTGYDYDKNGNVLARYLGDIKVNSRKYNALSQVIKETDALGHEKTYEYDLTGKINAVTDTLGNRYTREYNELGRVVRQTDPLGHGSSYTYTKSGAIETVTDPAGRVRKFEYTKSGKLHAVYFCGRKDQELIYDNAGRVEKRTFADGYTISYSYDALGRVIKVEGSDGHTASYEYDAMGRATKVSNGRSTTLYTYTPTGKLKSVVDALGNETAYTYDELDNLKSIHRAEGLVSVEEKNDGNFPTVGEDGHVTLYSYNLAGQLTKVTDALGQEETYEYDQYGRLITKTDRDSFDTTYEYNDLGAVTKVGYADGRSVAFSYDELNHLSEINDWLGKTTLENDIFGRLSKVTDYQDRTVAYEYNAIGAKTSLTYPDGRQALYSYDEEGKLSSITAKGIEENSNEHTSYSYDELGRLIEKLLPNGVRQDYSYLPGGNIESMTSFDKEGILDKYFYSYNNLGLISGINRERRNLDAISGQYDYQYDEIGRLTRSSLNGELRASYEYDAFGNRTSLIESDTQTTYRYDSLDRLVEAKELNNSQAIVRSYDYDKRGNQTNEYVDGLLNKTFTFDTTNTLSKVVDSEKGELKNQYNGLGFRVASTRPEERIEYLCDLSRDCYNMLERTVNGETESFIYDKNVISMSKAGDNYYYLQDELGSPMYMTGTDGAAVSSYAFDDFGRSINPFTGKIKEAGNKQHTKHAYTTDGNIIQPFAFTGYQEDDISGLKFAQARFYNAKAGRFQSEDIIKGFKNAPYTLNHYGYCFGNPVGFSDKNGKLPGWMEDAWDTACDAWDSTCEVVGDGIDAAADFCADTYNGVKTWVKDNTDFVDVYELSSDKGLMGPYVTETTTTKTGSTKLFTLTTKNGEFSSFGVNLPEINIFGYDCKTSFSVGSDGLSNTTTVKHTGDDGSTDSITVKTSAASISGETASTNGDNTTGSGFRLSLNPTKSNDIYSYDTIKIDDHTTARTESGWTINSGITDLAIAAAALLIYLGAGGAAAGGGSAVILQFPGAESAKEVAKGAAIFFLSLFGYDVLNNECDTSL</sequence>
<dbReference type="Gene3D" id="2.180.10.10">
    <property type="entry name" value="RHS repeat-associated core"/>
    <property type="match status" value="3"/>
</dbReference>
<accession>A0A1H9KFE9</accession>
<feature type="domain" description="Teneurin-like YD-shell" evidence="2">
    <location>
        <begin position="28"/>
        <end position="184"/>
    </location>
</feature>